<accession>A0A1H3IXI9</accession>
<evidence type="ECO:0000256" key="8">
    <source>
        <dbReference type="SAM" id="MobiDB-lite"/>
    </source>
</evidence>
<keyword evidence="5 7" id="KW-0408">Iron</keyword>
<dbReference type="InterPro" id="IPR017972">
    <property type="entry name" value="Cyt_P450_CS"/>
</dbReference>
<dbReference type="InterPro" id="IPR050196">
    <property type="entry name" value="Cytochrome_P450_Monoox"/>
</dbReference>
<keyword evidence="3 7" id="KW-0479">Metal-binding</keyword>
<dbReference type="PRINTS" id="PR00385">
    <property type="entry name" value="P450"/>
</dbReference>
<feature type="compositionally biased region" description="Polar residues" evidence="8">
    <location>
        <begin position="184"/>
        <end position="201"/>
    </location>
</feature>
<dbReference type="InterPro" id="IPR002401">
    <property type="entry name" value="Cyt_P450_E_grp-I"/>
</dbReference>
<dbReference type="PROSITE" id="PS00086">
    <property type="entry name" value="CYTOCHROME_P450"/>
    <property type="match status" value="1"/>
</dbReference>
<proteinExistence type="inferred from homology"/>
<keyword evidence="2 7" id="KW-0349">Heme</keyword>
<evidence type="ECO:0000313" key="10">
    <source>
        <dbReference type="Proteomes" id="UP000199170"/>
    </source>
</evidence>
<dbReference type="Pfam" id="PF00067">
    <property type="entry name" value="p450"/>
    <property type="match status" value="1"/>
</dbReference>
<comment type="similarity">
    <text evidence="1 7">Belongs to the cytochrome P450 family.</text>
</comment>
<reference evidence="10" key="1">
    <citation type="submission" date="2016-10" db="EMBL/GenBank/DDBJ databases">
        <authorList>
            <person name="Varghese N."/>
            <person name="Submissions S."/>
        </authorList>
    </citation>
    <scope>NUCLEOTIDE SEQUENCE [LARGE SCALE GENOMIC DNA]</scope>
    <source>
        <strain evidence="10">CGMCC 1.10118</strain>
    </source>
</reference>
<dbReference type="InterPro" id="IPR001128">
    <property type="entry name" value="Cyt_P450"/>
</dbReference>
<evidence type="ECO:0000256" key="7">
    <source>
        <dbReference type="RuleBase" id="RU000461"/>
    </source>
</evidence>
<dbReference type="PANTHER" id="PTHR24291:SF50">
    <property type="entry name" value="BIFUNCTIONAL ALBAFLAVENONE MONOOXYGENASE_TERPENE SYNTHASE"/>
    <property type="match status" value="1"/>
</dbReference>
<keyword evidence="4 7" id="KW-0560">Oxidoreductase</keyword>
<dbReference type="GO" id="GO:0020037">
    <property type="term" value="F:heme binding"/>
    <property type="evidence" value="ECO:0007669"/>
    <property type="project" value="InterPro"/>
</dbReference>
<keyword evidence="6 7" id="KW-0503">Monooxygenase</keyword>
<gene>
    <name evidence="9" type="ORF">SAMN04487946_11155</name>
</gene>
<feature type="region of interest" description="Disordered" evidence="8">
    <location>
        <begin position="169"/>
        <end position="201"/>
    </location>
</feature>
<dbReference type="GO" id="GO:0004497">
    <property type="term" value="F:monooxygenase activity"/>
    <property type="evidence" value="ECO:0007669"/>
    <property type="project" value="UniProtKB-KW"/>
</dbReference>
<sequence>MALPAVDDVFVFTHPDHLDRILVSDVEAFGKTEDYQRAFGNGLLSVEGQKWRQQRDMLQPLFYRDHIRGYTEQMVACTERRLETWIEGETLDMEPEMKNLTLEVLFSTLFGRSLVPGEDQELRDAADGLNEWFTPSSWILPPWIPTPARRRFNQSTKRLRQEVRRLLEEGSDRTRISGDEASGSKDQSNSKQAAHSNTPDLLTQLQKARNRADETDITIEEIEDQLITMVFAGHETTAAALAFTWYALATNPDLQEQLHTELDTVLDGDSPTYDDLQNLEFTERIISEALRLYPPVHTIPRRALTDVEVGGYRIPEDHEIHLSIIHIHRDGRFYDEPLAFRPERWTDEFEEELHDFAYAPFGGGRRTCIGREFALLEAKVVLATVGQKFQFDWENDEAIELEPRVTTRSKEGIPLRIRQR</sequence>
<evidence type="ECO:0000256" key="2">
    <source>
        <dbReference type="ARBA" id="ARBA00022617"/>
    </source>
</evidence>
<evidence type="ECO:0000256" key="4">
    <source>
        <dbReference type="ARBA" id="ARBA00023002"/>
    </source>
</evidence>
<organism evidence="9 10">
    <name type="scientific">Halobellus clavatus</name>
    <dbReference type="NCBI Taxonomy" id="660517"/>
    <lineage>
        <taxon>Archaea</taxon>
        <taxon>Methanobacteriati</taxon>
        <taxon>Methanobacteriota</taxon>
        <taxon>Stenosarchaea group</taxon>
        <taxon>Halobacteria</taxon>
        <taxon>Halobacteriales</taxon>
        <taxon>Haloferacaceae</taxon>
        <taxon>Halobellus</taxon>
    </lineage>
</organism>
<dbReference type="PRINTS" id="PR00463">
    <property type="entry name" value="EP450I"/>
</dbReference>
<evidence type="ECO:0000256" key="5">
    <source>
        <dbReference type="ARBA" id="ARBA00023004"/>
    </source>
</evidence>
<dbReference type="AlphaFoldDB" id="A0A1H3IXI9"/>
<evidence type="ECO:0000256" key="3">
    <source>
        <dbReference type="ARBA" id="ARBA00022723"/>
    </source>
</evidence>
<feature type="compositionally biased region" description="Basic and acidic residues" evidence="8">
    <location>
        <begin position="169"/>
        <end position="178"/>
    </location>
</feature>
<evidence type="ECO:0000256" key="1">
    <source>
        <dbReference type="ARBA" id="ARBA00010617"/>
    </source>
</evidence>
<dbReference type="Proteomes" id="UP000199170">
    <property type="component" value="Unassembled WGS sequence"/>
</dbReference>
<dbReference type="EMBL" id="FNPB01000011">
    <property type="protein sequence ID" value="SDY32440.1"/>
    <property type="molecule type" value="Genomic_DNA"/>
</dbReference>
<evidence type="ECO:0000313" key="9">
    <source>
        <dbReference type="EMBL" id="SDY32440.1"/>
    </source>
</evidence>
<evidence type="ECO:0000256" key="6">
    <source>
        <dbReference type="ARBA" id="ARBA00023033"/>
    </source>
</evidence>
<dbReference type="InterPro" id="IPR036396">
    <property type="entry name" value="Cyt_P450_sf"/>
</dbReference>
<keyword evidence="10" id="KW-1185">Reference proteome</keyword>
<dbReference type="GO" id="GO:0016705">
    <property type="term" value="F:oxidoreductase activity, acting on paired donors, with incorporation or reduction of molecular oxygen"/>
    <property type="evidence" value="ECO:0007669"/>
    <property type="project" value="InterPro"/>
</dbReference>
<dbReference type="STRING" id="660517.SAMN04487946_11155"/>
<protein>
    <submittedName>
        <fullName evidence="9">Cytochrome P450</fullName>
    </submittedName>
</protein>
<dbReference type="Gene3D" id="1.10.630.10">
    <property type="entry name" value="Cytochrome P450"/>
    <property type="match status" value="1"/>
</dbReference>
<dbReference type="GO" id="GO:0005506">
    <property type="term" value="F:iron ion binding"/>
    <property type="evidence" value="ECO:0007669"/>
    <property type="project" value="InterPro"/>
</dbReference>
<dbReference type="SUPFAM" id="SSF48264">
    <property type="entry name" value="Cytochrome P450"/>
    <property type="match status" value="1"/>
</dbReference>
<dbReference type="PANTHER" id="PTHR24291">
    <property type="entry name" value="CYTOCHROME P450 FAMILY 4"/>
    <property type="match status" value="1"/>
</dbReference>
<name>A0A1H3IXI9_9EURY</name>